<dbReference type="AlphaFoldDB" id="A0A8D6U6P1"/>
<dbReference type="GO" id="GO:0003677">
    <property type="term" value="F:DNA binding"/>
    <property type="evidence" value="ECO:0007669"/>
    <property type="project" value="UniProtKB-KW"/>
</dbReference>
<dbReference type="RefSeq" id="WP_180487793.1">
    <property type="nucleotide sequence ID" value="NZ_LR822027.1"/>
</dbReference>
<dbReference type="GO" id="GO:0004519">
    <property type="term" value="F:endonuclease activity"/>
    <property type="evidence" value="ECO:0007669"/>
    <property type="project" value="UniProtKB-KW"/>
</dbReference>
<organism evidence="5 6">
    <name type="scientific">Streptococcus thermophilus</name>
    <dbReference type="NCBI Taxonomy" id="1308"/>
    <lineage>
        <taxon>Bacteria</taxon>
        <taxon>Bacillati</taxon>
        <taxon>Bacillota</taxon>
        <taxon>Bacilli</taxon>
        <taxon>Lactobacillales</taxon>
        <taxon>Streptococcaceae</taxon>
        <taxon>Streptococcus</taxon>
    </lineage>
</organism>
<dbReference type="Gene3D" id="3.90.220.20">
    <property type="entry name" value="DNA methylase specificity domains"/>
    <property type="match status" value="2"/>
</dbReference>
<dbReference type="InterPro" id="IPR044946">
    <property type="entry name" value="Restrct_endonuc_typeI_TRD_sf"/>
</dbReference>
<comment type="similarity">
    <text evidence="1">Belongs to the type-I restriction system S methylase family.</text>
</comment>
<feature type="domain" description="Type I restriction modification DNA specificity" evidence="4">
    <location>
        <begin position="4"/>
        <end position="160"/>
    </location>
</feature>
<keyword evidence="5" id="KW-0255">Endonuclease</keyword>
<sequence>MEEVEWGEYKIKELFDSVTGDFDIQKRHINNSGEFVVTAGLTDNGVLGKSDVEARVIDANTITIDMFGNSFYRQFKYKLVTHARVFALIPKFKMSEKQGLFIVNSFKTLPTMFGYENMCSWTKIKDRLIKLPIKDNQIDFDFMDTFIAELEAERIAELEAYLKVSGLDNYELSDEELKALRDYDSMEWREYRIGSLFSRISTKKLPYKAKNLPTEALDDYELPCLTSSFRNQGLNYYVPREGATILKDVISIPSNSDVYRAYFQSREFTVLSDAYAIKWTDEDRNLSNYQYLFMVRAINKVTDLPIYSYKMKLGGWNVVKDKKILLPVIDDEIAFNFMEDYARAISKLAIKDVVQYTNERIETTK</sequence>
<dbReference type="Pfam" id="PF01420">
    <property type="entry name" value="Methylase_S"/>
    <property type="match status" value="1"/>
</dbReference>
<gene>
    <name evidence="5" type="ORF">STHERMO_0773</name>
</gene>
<evidence type="ECO:0000313" key="5">
    <source>
        <dbReference type="EMBL" id="CAD0152010.1"/>
    </source>
</evidence>
<evidence type="ECO:0000313" key="6">
    <source>
        <dbReference type="Proteomes" id="UP000509791"/>
    </source>
</evidence>
<dbReference type="Proteomes" id="UP000509791">
    <property type="component" value="Chromosome"/>
</dbReference>
<evidence type="ECO:0000259" key="4">
    <source>
        <dbReference type="Pfam" id="PF01420"/>
    </source>
</evidence>
<keyword evidence="3" id="KW-0238">DNA-binding</keyword>
<dbReference type="EMBL" id="LR822027">
    <property type="protein sequence ID" value="CAD0152010.1"/>
    <property type="molecule type" value="Genomic_DNA"/>
</dbReference>
<protein>
    <submittedName>
        <fullName evidence="5">Restriction endonuclease</fullName>
    </submittedName>
</protein>
<evidence type="ECO:0000256" key="1">
    <source>
        <dbReference type="ARBA" id="ARBA00010923"/>
    </source>
</evidence>
<dbReference type="REBASE" id="408986">
    <property type="entry name" value="S.Sth998ORF772P"/>
</dbReference>
<evidence type="ECO:0000256" key="2">
    <source>
        <dbReference type="ARBA" id="ARBA00022747"/>
    </source>
</evidence>
<keyword evidence="2" id="KW-0680">Restriction system</keyword>
<proteinExistence type="inferred from homology"/>
<name>A0A8D6U6P1_STRTR</name>
<evidence type="ECO:0000256" key="3">
    <source>
        <dbReference type="ARBA" id="ARBA00023125"/>
    </source>
</evidence>
<keyword evidence="5" id="KW-0378">Hydrolase</keyword>
<dbReference type="SUPFAM" id="SSF116734">
    <property type="entry name" value="DNA methylase specificity domain"/>
    <property type="match status" value="2"/>
</dbReference>
<keyword evidence="5" id="KW-0540">Nuclease</keyword>
<accession>A0A8D6U6P1</accession>
<dbReference type="GO" id="GO:0009307">
    <property type="term" value="P:DNA restriction-modification system"/>
    <property type="evidence" value="ECO:0007669"/>
    <property type="project" value="UniProtKB-KW"/>
</dbReference>
<dbReference type="InterPro" id="IPR000055">
    <property type="entry name" value="Restrct_endonuc_typeI_TRD"/>
</dbReference>
<reference evidence="5 6" key="1">
    <citation type="submission" date="2020-06" db="EMBL/GenBank/DDBJ databases">
        <authorList>
            <person name="Chuat V."/>
        </authorList>
    </citation>
    <scope>NUCLEOTIDE SEQUENCE [LARGE SCALE GENOMIC DNA]</scope>
    <source>
        <strain evidence="5">STH_CIRM_998</strain>
    </source>
</reference>